<evidence type="ECO:0000256" key="2">
    <source>
        <dbReference type="SAM" id="Phobius"/>
    </source>
</evidence>
<dbReference type="AlphaFoldDB" id="A0A376CKH5"/>
<dbReference type="EMBL" id="UFXQ01000001">
    <property type="protein sequence ID" value="STC69001.1"/>
    <property type="molecule type" value="Genomic_DNA"/>
</dbReference>
<organism evidence="3 4">
    <name type="scientific">Corynebacterium pilosum</name>
    <dbReference type="NCBI Taxonomy" id="35756"/>
    <lineage>
        <taxon>Bacteria</taxon>
        <taxon>Bacillati</taxon>
        <taxon>Actinomycetota</taxon>
        <taxon>Actinomycetes</taxon>
        <taxon>Mycobacteriales</taxon>
        <taxon>Corynebacteriaceae</taxon>
        <taxon>Corynebacterium</taxon>
    </lineage>
</organism>
<dbReference type="RefSeq" id="WP_018582320.1">
    <property type="nucleotide sequence ID" value="NZ_LDYD01000003.1"/>
</dbReference>
<evidence type="ECO:0000313" key="3">
    <source>
        <dbReference type="EMBL" id="STC69001.1"/>
    </source>
</evidence>
<keyword evidence="2" id="KW-0812">Transmembrane</keyword>
<keyword evidence="2" id="KW-0472">Membrane</keyword>
<keyword evidence="2" id="KW-1133">Transmembrane helix</keyword>
<reference evidence="3 4" key="1">
    <citation type="submission" date="2018-06" db="EMBL/GenBank/DDBJ databases">
        <authorList>
            <consortium name="Pathogen Informatics"/>
            <person name="Doyle S."/>
        </authorList>
    </citation>
    <scope>NUCLEOTIDE SEQUENCE [LARGE SCALE GENOMIC DNA]</scope>
    <source>
        <strain evidence="3 4">NCTC11862</strain>
    </source>
</reference>
<proteinExistence type="predicted"/>
<feature type="transmembrane region" description="Helical" evidence="2">
    <location>
        <begin position="31"/>
        <end position="53"/>
    </location>
</feature>
<name>A0A376CKH5_9CORY</name>
<evidence type="ECO:0000256" key="1">
    <source>
        <dbReference type="SAM" id="MobiDB-lite"/>
    </source>
</evidence>
<gene>
    <name evidence="3" type="ORF">NCTC11862_00778</name>
</gene>
<dbReference type="Proteomes" id="UP000254467">
    <property type="component" value="Unassembled WGS sequence"/>
</dbReference>
<evidence type="ECO:0000313" key="4">
    <source>
        <dbReference type="Proteomes" id="UP000254467"/>
    </source>
</evidence>
<protein>
    <submittedName>
        <fullName evidence="3">Uncharacterized protein</fullName>
    </submittedName>
</protein>
<sequence length="65" mass="7237">MDQVPMIDPASREDDVAGQSRPARDPDRRRLFVILGWLAAAMIVLCIVLWLVVSNLLEVIYSGAL</sequence>
<feature type="region of interest" description="Disordered" evidence="1">
    <location>
        <begin position="1"/>
        <end position="24"/>
    </location>
</feature>
<keyword evidence="4" id="KW-1185">Reference proteome</keyword>
<accession>A0A376CKH5</accession>